<evidence type="ECO:0000256" key="13">
    <source>
        <dbReference type="SAM" id="MobiDB-lite"/>
    </source>
</evidence>
<name>A0ABQ8A992_BRANA</name>
<dbReference type="PRINTS" id="PR00080">
    <property type="entry name" value="SDRFAMILY"/>
</dbReference>
<dbReference type="SMART" id="SM00331">
    <property type="entry name" value="PP2C_SIG"/>
    <property type="match status" value="1"/>
</dbReference>
<proteinExistence type="inferred from homology"/>
<keyword evidence="7" id="KW-0479">Metal-binding</keyword>
<evidence type="ECO:0000313" key="15">
    <source>
        <dbReference type="EMBL" id="KAH0889083.1"/>
    </source>
</evidence>
<dbReference type="InterPro" id="IPR000222">
    <property type="entry name" value="PP2C_BS"/>
</dbReference>
<comment type="cofactor">
    <cofactor evidence="2">
        <name>Mg(2+)</name>
        <dbReference type="ChEBI" id="CHEBI:18420"/>
    </cofactor>
</comment>
<keyword evidence="8 12" id="KW-0378">Hydrolase</keyword>
<feature type="region of interest" description="Disordered" evidence="13">
    <location>
        <begin position="793"/>
        <end position="860"/>
    </location>
</feature>
<evidence type="ECO:0000256" key="6">
    <source>
        <dbReference type="ARBA" id="ARBA00022640"/>
    </source>
</evidence>
<evidence type="ECO:0000256" key="8">
    <source>
        <dbReference type="ARBA" id="ARBA00022801"/>
    </source>
</evidence>
<feature type="domain" description="PPM-type phosphatase" evidence="14">
    <location>
        <begin position="544"/>
        <end position="790"/>
    </location>
</feature>
<dbReference type="Pfam" id="PF00106">
    <property type="entry name" value="adh_short"/>
    <property type="match status" value="1"/>
</dbReference>
<feature type="compositionally biased region" description="Basic and acidic residues" evidence="13">
    <location>
        <begin position="843"/>
        <end position="860"/>
    </location>
</feature>
<evidence type="ECO:0000256" key="4">
    <source>
        <dbReference type="ARBA" id="ARBA00013081"/>
    </source>
</evidence>
<comment type="caution">
    <text evidence="15">The sequence shown here is derived from an EMBL/GenBank/DDBJ whole genome shotgun (WGS) entry which is preliminary data.</text>
</comment>
<evidence type="ECO:0000256" key="1">
    <source>
        <dbReference type="ARBA" id="ARBA00001936"/>
    </source>
</evidence>
<organism evidence="15 16">
    <name type="scientific">Brassica napus</name>
    <name type="common">Rape</name>
    <dbReference type="NCBI Taxonomy" id="3708"/>
    <lineage>
        <taxon>Eukaryota</taxon>
        <taxon>Viridiplantae</taxon>
        <taxon>Streptophyta</taxon>
        <taxon>Embryophyta</taxon>
        <taxon>Tracheophyta</taxon>
        <taxon>Spermatophyta</taxon>
        <taxon>Magnoliopsida</taxon>
        <taxon>eudicotyledons</taxon>
        <taxon>Gunneridae</taxon>
        <taxon>Pentapetalae</taxon>
        <taxon>rosids</taxon>
        <taxon>malvids</taxon>
        <taxon>Brassicales</taxon>
        <taxon>Brassicaceae</taxon>
        <taxon>Brassiceae</taxon>
        <taxon>Brassica</taxon>
    </lineage>
</organism>
<dbReference type="Gene3D" id="3.60.40.10">
    <property type="entry name" value="PPM-type phosphatase domain"/>
    <property type="match status" value="1"/>
</dbReference>
<keyword evidence="10 12" id="KW-0904">Protein phosphatase</keyword>
<comment type="cofactor">
    <cofactor evidence="1">
        <name>Mn(2+)</name>
        <dbReference type="ChEBI" id="CHEBI:29035"/>
    </cofactor>
</comment>
<evidence type="ECO:0000256" key="12">
    <source>
        <dbReference type="RuleBase" id="RU003465"/>
    </source>
</evidence>
<evidence type="ECO:0000256" key="9">
    <source>
        <dbReference type="ARBA" id="ARBA00022842"/>
    </source>
</evidence>
<keyword evidence="6" id="KW-0934">Plastid</keyword>
<dbReference type="SUPFAM" id="SSF81606">
    <property type="entry name" value="PP2C-like"/>
    <property type="match status" value="1"/>
</dbReference>
<dbReference type="Proteomes" id="UP000824890">
    <property type="component" value="Unassembled WGS sequence"/>
</dbReference>
<reference evidence="15 16" key="1">
    <citation type="submission" date="2021-05" db="EMBL/GenBank/DDBJ databases">
        <title>Genome Assembly of Synthetic Allotetraploid Brassica napus Reveals Homoeologous Exchanges between Subgenomes.</title>
        <authorList>
            <person name="Davis J.T."/>
        </authorList>
    </citation>
    <scope>NUCLEOTIDE SEQUENCE [LARGE SCALE GENOMIC DNA]</scope>
    <source>
        <strain evidence="16">cv. Da-Ae</strain>
        <tissue evidence="15">Seedling</tissue>
    </source>
</reference>
<evidence type="ECO:0000256" key="7">
    <source>
        <dbReference type="ARBA" id="ARBA00022723"/>
    </source>
</evidence>
<dbReference type="PROSITE" id="PS01032">
    <property type="entry name" value="PPM_1"/>
    <property type="match status" value="1"/>
</dbReference>
<evidence type="ECO:0000256" key="2">
    <source>
        <dbReference type="ARBA" id="ARBA00001946"/>
    </source>
</evidence>
<dbReference type="PANTHER" id="PTHR47992">
    <property type="entry name" value="PROTEIN PHOSPHATASE"/>
    <property type="match status" value="1"/>
</dbReference>
<keyword evidence="9" id="KW-0460">Magnesium</keyword>
<sequence>MQQAHKAFKRSKQSIGKDYRGSIYSDNSSLERMKRMMSNEIVSSNKTKKDGLRWMVWLRGWVNVLQEILLQRIMASHLHNPFPLPPLNNLTCIVTGSTSGIGSETARQLAEAGAHVVMAVRNIKAAHELIQQWQTKYYSSGKRHPLNIQAMELDLLSLNSVMRFSNAWNARLSPLHVLINNAGMFSMGGAQKFSEDGYEQHLQVNHLAPALLSLLLLPSLIRASQSRIISVNSVIHYVGFVDPNDLNFVSGKRKFSSLEGYSSSKLAQVMFNNVLSKRLPLETGISVLCLSPGVVQTNITRDLPRFIQDIYSALPYISYSPQEGCRSSVFSATDSQIQIYCEKLKTDKKSVCAFISQSCQPTNSSEEAHNVETSSKVWEKTIELIGLPLNSLEMLIEGEECHVAASVRCYLSIYLSPPLLDSLRFHGSSQKLIRAINSFLPSLRFRSVLLHWTCLMVCSSLVRSLIVQAGRTRIGVFAQGRHQLNLTNKTLSVGFGFRTTAAKMMMVDSSTGEKRVEMFDIPKEKVDDGGYIGGGWKNDDGSLSCGYCSFRGKRSTMEDFYDVKAFKMEGQTVCMFGIFDGHGGSRAAEYLKKHLFSNLMTHPQFLTDTKLALSETYKQTDVAFLESEKDTYRDDGSTASAAVLVGNHLYVANVGDSRTIVSKAGKAIALSDDHKPNRSDERKRIESAGGVIMWAGTWRVGGVLAMSRAFGNRMLKQFVIAEPEIQDLEIDHEAEFLVLASDGLWDVVPNEDAVSLTQSEEEPVTAARKLTDTAFARGSADNITCIVVKFRHDKTESQPNPEAEAEPEPPEDEIQTESSNPSDEMETESIPKAEAEPVPEAIPEPKQETEPETKGERAGE</sequence>
<dbReference type="EC" id="3.1.3.16" evidence="4"/>
<dbReference type="SUPFAM" id="SSF51735">
    <property type="entry name" value="NAD(P)-binding Rossmann-fold domains"/>
    <property type="match status" value="1"/>
</dbReference>
<dbReference type="InterPro" id="IPR036291">
    <property type="entry name" value="NAD(P)-bd_dom_sf"/>
</dbReference>
<dbReference type="PRINTS" id="PR00081">
    <property type="entry name" value="GDHRDH"/>
</dbReference>
<gene>
    <name evidence="15" type="ORF">HID58_051512</name>
</gene>
<evidence type="ECO:0000256" key="3">
    <source>
        <dbReference type="ARBA" id="ARBA00004229"/>
    </source>
</evidence>
<dbReference type="InterPro" id="IPR002347">
    <property type="entry name" value="SDR_fam"/>
</dbReference>
<dbReference type="InterPro" id="IPR015655">
    <property type="entry name" value="PP2C"/>
</dbReference>
<evidence type="ECO:0000313" key="16">
    <source>
        <dbReference type="Proteomes" id="UP000824890"/>
    </source>
</evidence>
<dbReference type="PROSITE" id="PS51746">
    <property type="entry name" value="PPM_2"/>
    <property type="match status" value="1"/>
</dbReference>
<evidence type="ECO:0000256" key="11">
    <source>
        <dbReference type="ARBA" id="ARBA00023211"/>
    </source>
</evidence>
<evidence type="ECO:0000256" key="5">
    <source>
        <dbReference type="ARBA" id="ARBA00022528"/>
    </source>
</evidence>
<dbReference type="CDD" id="cd00143">
    <property type="entry name" value="PP2Cc"/>
    <property type="match status" value="1"/>
</dbReference>
<dbReference type="SMART" id="SM00332">
    <property type="entry name" value="PP2Cc"/>
    <property type="match status" value="1"/>
</dbReference>
<comment type="subcellular location">
    <subcellularLocation>
        <location evidence="3">Plastid</location>
        <location evidence="3">Chloroplast</location>
    </subcellularLocation>
</comment>
<dbReference type="InterPro" id="IPR001932">
    <property type="entry name" value="PPM-type_phosphatase-like_dom"/>
</dbReference>
<comment type="similarity">
    <text evidence="12">Belongs to the PP2C family.</text>
</comment>
<feature type="compositionally biased region" description="Acidic residues" evidence="13">
    <location>
        <begin position="803"/>
        <end position="815"/>
    </location>
</feature>
<dbReference type="EMBL" id="JAGKQM010000013">
    <property type="protein sequence ID" value="KAH0889083.1"/>
    <property type="molecule type" value="Genomic_DNA"/>
</dbReference>
<dbReference type="Pfam" id="PF00481">
    <property type="entry name" value="PP2C"/>
    <property type="match status" value="1"/>
</dbReference>
<protein>
    <recommendedName>
        <fullName evidence="4">protein-serine/threonine phosphatase</fullName>
        <ecNumber evidence="4">3.1.3.16</ecNumber>
    </recommendedName>
</protein>
<evidence type="ECO:0000259" key="14">
    <source>
        <dbReference type="PROSITE" id="PS51746"/>
    </source>
</evidence>
<keyword evidence="16" id="KW-1185">Reference proteome</keyword>
<dbReference type="Gene3D" id="3.40.50.720">
    <property type="entry name" value="NAD(P)-binding Rossmann-like Domain"/>
    <property type="match status" value="1"/>
</dbReference>
<keyword evidence="11" id="KW-0464">Manganese</keyword>
<accession>A0ABQ8A992</accession>
<keyword evidence="5" id="KW-0150">Chloroplast</keyword>
<evidence type="ECO:0000256" key="10">
    <source>
        <dbReference type="ARBA" id="ARBA00022912"/>
    </source>
</evidence>
<dbReference type="InterPro" id="IPR036457">
    <property type="entry name" value="PPM-type-like_dom_sf"/>
</dbReference>